<sequence length="1141" mass="126242">MDRQELVRNAVAFLADPTAQASSLTQKIQFLEAKGLTAPEIEDALRQSGSNPTVRPYQAPYQAPYGQNYGTSSFANGSKQWDWRDYFITTVVAGTAVIGAVTLFQKYLLPNLRPPATTAYEADRDALTAQFDVAEALLKEIQAETAAVKSAVEEQKERVDKATEDVQAVVKEMRDGETKTRDEMRELRDEVNNVRDMLPKMIDKNRDSQTQSLAELQQELKSLKALLLSRGSTTSHAPTPSLPSFTGRPSIPAWQLSGSTPAGGAHGSAFSSASPLSTPPPPEPPVESKGKEVTAEASGRGTPRTMFSQFRQAVEGFQAPPPQRRNGSQDLSRSASPAPGSPLTKSNSMPEPRAPKSNLEDRLRAKLAAAERKSSTPAPVPVPERPLSPKSVPLPGSPALSPTVASASEIDGPLSLSIPSIITEPSTADLKPEEDEMFHSALPPITPIAEEEKTELVPERDDAKEGSDSKAPLSSETKIATTEASTASIESPTQNAGGPSAFTADDAAVEEDAPLETVSTPPEVSVEASSEIPLEALQNRLKLVEQRFADVSTSFKRIQAEKLAADAVLREFSPVETMQDVEGLRNYLENLNLKTEMSQDEIKRLNGKLERQEERIEELRETHHLESTSQSDQVEKLRQQLKESEALISAANDTSAQSEGETSKRNAEIERLKGDVTKANGLAKEEEEKRVKAISLLKTLRQKLVKAEKDKEDVGKEMAAMKERGDTEREKERTERTRMQREIEAVEAERDKALAGLKARFDKDLSGLKERHEKETTALRGQLELDAVTTKSLHVKELTAKNSQIASLQNSVNSLTKEKNSLFDELQMRQAELESSTSHLESLQGQNTELQFQLREFDDRIAVLNEEVNDTRRQQTDSPRVPTASAEDVARLLSSSEVKYESKLAELRKNLAAVEKERNEGEADWSRKLREKSRETDELRRVLQSSSQTRDESEEVLGGLKAEIEQLRAEITGYQRQISALQMQVDEVKETEVSSHLRLSESKARLTALEQHVEEGKARETQLRTHNKTLREEMRKVQSSAALLEKQRNPGVGYWTSRPNGSSTDTRTSISSNSSAPPSRPATPKAAPAQSNNEEEVNLEYLRNVILQFLEHKEMRPNLVKVLSIILHFTPQETRRIIAKV</sequence>
<dbReference type="EMBL" id="KV417490">
    <property type="protein sequence ID" value="KZP31268.1"/>
    <property type="molecule type" value="Genomic_DNA"/>
</dbReference>
<evidence type="ECO:0000256" key="1">
    <source>
        <dbReference type="SAM" id="Coils"/>
    </source>
</evidence>
<feature type="domain" description="GRIP" evidence="4">
    <location>
        <begin position="1092"/>
        <end position="1140"/>
    </location>
</feature>
<feature type="compositionally biased region" description="Polar residues" evidence="2">
    <location>
        <begin position="325"/>
        <end position="335"/>
    </location>
</feature>
<dbReference type="Gene3D" id="1.10.10.10">
    <property type="entry name" value="Winged helix-like DNA-binding domain superfamily/Winged helix DNA-binding domain"/>
    <property type="match status" value="1"/>
</dbReference>
<dbReference type="InterPro" id="IPR000237">
    <property type="entry name" value="GRIP_dom"/>
</dbReference>
<feature type="region of interest" description="Disordered" evidence="2">
    <location>
        <begin position="440"/>
        <end position="530"/>
    </location>
</feature>
<name>A0A166U350_9AGAM</name>
<evidence type="ECO:0000256" key="3">
    <source>
        <dbReference type="SAM" id="Phobius"/>
    </source>
</evidence>
<feature type="coiled-coil region" evidence="1">
    <location>
        <begin position="798"/>
        <end position="924"/>
    </location>
</feature>
<feature type="transmembrane region" description="Helical" evidence="3">
    <location>
        <begin position="86"/>
        <end position="104"/>
    </location>
</feature>
<feature type="region of interest" description="Disordered" evidence="2">
    <location>
        <begin position="1048"/>
        <end position="1094"/>
    </location>
</feature>
<dbReference type="PANTHER" id="PTHR23159">
    <property type="entry name" value="CENTROSOMAL PROTEIN 2"/>
    <property type="match status" value="1"/>
</dbReference>
<dbReference type="STRING" id="436010.A0A166U350"/>
<feature type="compositionally biased region" description="Basic and acidic residues" evidence="2">
    <location>
        <begin position="450"/>
        <end position="468"/>
    </location>
</feature>
<keyword evidence="3" id="KW-0812">Transmembrane</keyword>
<evidence type="ECO:0000259" key="4">
    <source>
        <dbReference type="PROSITE" id="PS50913"/>
    </source>
</evidence>
<evidence type="ECO:0000256" key="2">
    <source>
        <dbReference type="SAM" id="MobiDB-lite"/>
    </source>
</evidence>
<dbReference type="PANTHER" id="PTHR23159:SF31">
    <property type="entry name" value="CENTROSOME-ASSOCIATED PROTEIN CEP250 ISOFORM X1"/>
    <property type="match status" value="1"/>
</dbReference>
<feature type="compositionally biased region" description="Basic and acidic residues" evidence="2">
    <location>
        <begin position="661"/>
        <end position="674"/>
    </location>
</feature>
<dbReference type="Gene3D" id="1.10.220.60">
    <property type="entry name" value="GRIP domain"/>
    <property type="match status" value="1"/>
</dbReference>
<feature type="compositionally biased region" description="Polar residues" evidence="2">
    <location>
        <begin position="472"/>
        <end position="497"/>
    </location>
</feature>
<dbReference type="InterPro" id="IPR036388">
    <property type="entry name" value="WH-like_DNA-bd_sf"/>
</dbReference>
<dbReference type="OrthoDB" id="1926336at2759"/>
<keyword evidence="3" id="KW-0472">Membrane</keyword>
<feature type="compositionally biased region" description="Low complexity" evidence="2">
    <location>
        <begin position="267"/>
        <end position="276"/>
    </location>
</feature>
<proteinExistence type="predicted"/>
<gene>
    <name evidence="5" type="ORF">FIBSPDRAFT_724700</name>
</gene>
<evidence type="ECO:0000313" key="5">
    <source>
        <dbReference type="EMBL" id="KZP31268.1"/>
    </source>
</evidence>
<dbReference type="Pfam" id="PF04695">
    <property type="entry name" value="Pex14_N"/>
    <property type="match status" value="1"/>
</dbReference>
<feature type="compositionally biased region" description="Low complexity" evidence="2">
    <location>
        <begin position="1062"/>
        <end position="1089"/>
    </location>
</feature>
<keyword evidence="1" id="KW-0175">Coiled coil</keyword>
<organism evidence="5">
    <name type="scientific">Athelia psychrophila</name>
    <dbReference type="NCBI Taxonomy" id="1759441"/>
    <lineage>
        <taxon>Eukaryota</taxon>
        <taxon>Fungi</taxon>
        <taxon>Dikarya</taxon>
        <taxon>Basidiomycota</taxon>
        <taxon>Agaricomycotina</taxon>
        <taxon>Agaricomycetes</taxon>
        <taxon>Agaricomycetidae</taxon>
        <taxon>Atheliales</taxon>
        <taxon>Atheliaceae</taxon>
        <taxon>Athelia</taxon>
    </lineage>
</organism>
<feature type="region of interest" description="Disordered" evidence="2">
    <location>
        <begin position="707"/>
        <end position="741"/>
    </location>
</feature>
<feature type="region of interest" description="Disordered" evidence="2">
    <location>
        <begin position="1011"/>
        <end position="1030"/>
    </location>
</feature>
<reference evidence="5" key="1">
    <citation type="journal article" date="2016" name="Mol. Biol. Evol.">
        <title>Comparative Genomics of Early-Diverging Mushroom-Forming Fungi Provides Insights into the Origins of Lignocellulose Decay Capabilities.</title>
        <authorList>
            <person name="Nagy L.G."/>
            <person name="Riley R."/>
            <person name="Tritt A."/>
            <person name="Adam C."/>
            <person name="Daum C."/>
            <person name="Floudas D."/>
            <person name="Sun H."/>
            <person name="Yadav J.S."/>
            <person name="Pangilinan J."/>
            <person name="Larsson K.H."/>
            <person name="Matsuura K."/>
            <person name="Barry K."/>
            <person name="Labutti K."/>
            <person name="Kuo R."/>
            <person name="Ohm R.A."/>
            <person name="Bhattacharya S.S."/>
            <person name="Shirouzu T."/>
            <person name="Yoshinaga Y."/>
            <person name="Martin F.M."/>
            <person name="Grigoriev I.V."/>
            <person name="Hibbett D.S."/>
        </authorList>
    </citation>
    <scope>NUCLEOTIDE SEQUENCE [LARGE SCALE GENOMIC DNA]</scope>
    <source>
        <strain evidence="5">CBS 109695</strain>
    </source>
</reference>
<feature type="coiled-coil region" evidence="1">
    <location>
        <begin position="124"/>
        <end position="226"/>
    </location>
</feature>
<feature type="compositionally biased region" description="Basic and acidic residues" evidence="2">
    <location>
        <begin position="358"/>
        <end position="374"/>
    </location>
</feature>
<feature type="region of interest" description="Disordered" evidence="2">
    <location>
        <begin position="649"/>
        <end position="674"/>
    </location>
</feature>
<accession>A0A166U350</accession>
<dbReference type="PROSITE" id="PS50913">
    <property type="entry name" value="GRIP"/>
    <property type="match status" value="1"/>
</dbReference>
<keyword evidence="3" id="KW-1133">Transmembrane helix</keyword>
<dbReference type="InterPro" id="IPR006785">
    <property type="entry name" value="Pex14_N"/>
</dbReference>
<feature type="region of interest" description="Disordered" evidence="2">
    <location>
        <begin position="231"/>
        <end position="406"/>
    </location>
</feature>
<dbReference type="SMART" id="SM00755">
    <property type="entry name" value="Grip"/>
    <property type="match status" value="1"/>
</dbReference>
<feature type="region of interest" description="Disordered" evidence="2">
    <location>
        <begin position="620"/>
        <end position="639"/>
    </location>
</feature>
<feature type="compositionally biased region" description="Polar residues" evidence="2">
    <location>
        <begin position="231"/>
        <end position="244"/>
    </location>
</feature>
<dbReference type="AlphaFoldDB" id="A0A166U350"/>
<protein>
    <recommendedName>
        <fullName evidence="4">GRIP domain-containing protein</fullName>
    </recommendedName>
</protein>
<dbReference type="Pfam" id="PF01465">
    <property type="entry name" value="GRIP"/>
    <property type="match status" value="1"/>
</dbReference>
<feature type="compositionally biased region" description="Polar residues" evidence="2">
    <location>
        <begin position="651"/>
        <end position="660"/>
    </location>
</feature>